<dbReference type="InterPro" id="IPR002156">
    <property type="entry name" value="RNaseH_domain"/>
</dbReference>
<dbReference type="AlphaFoldDB" id="A0A0R2E9F8"/>
<dbReference type="PROSITE" id="PS50879">
    <property type="entry name" value="RNASE_H_1"/>
    <property type="match status" value="1"/>
</dbReference>
<feature type="domain" description="RNase H type-1" evidence="1">
    <location>
        <begin position="1"/>
        <end position="133"/>
    </location>
</feature>
<comment type="caution">
    <text evidence="2">The sequence shown here is derived from an EMBL/GenBank/DDBJ whole genome shotgun (WGS) entry which is preliminary data.</text>
</comment>
<dbReference type="EMBL" id="AYYH01000041">
    <property type="protein sequence ID" value="KRN08908.1"/>
    <property type="molecule type" value="Genomic_DNA"/>
</dbReference>
<dbReference type="Gene3D" id="3.30.420.10">
    <property type="entry name" value="Ribonuclease H-like superfamily/Ribonuclease H"/>
    <property type="match status" value="1"/>
</dbReference>
<gene>
    <name evidence="2" type="ORF">FD00_GL001656</name>
</gene>
<reference evidence="2 3" key="1">
    <citation type="journal article" date="2015" name="Genome Announc.">
        <title>Expanding the biotechnology potential of lactobacilli through comparative genomics of 213 strains and associated genera.</title>
        <authorList>
            <person name="Sun Z."/>
            <person name="Harris H.M."/>
            <person name="McCann A."/>
            <person name="Guo C."/>
            <person name="Argimon S."/>
            <person name="Zhang W."/>
            <person name="Yang X."/>
            <person name="Jeffery I.B."/>
            <person name="Cooney J.C."/>
            <person name="Kagawa T.F."/>
            <person name="Liu W."/>
            <person name="Song Y."/>
            <person name="Salvetti E."/>
            <person name="Wrobel A."/>
            <person name="Rasinkangas P."/>
            <person name="Parkhill J."/>
            <person name="Rea M.C."/>
            <person name="O'Sullivan O."/>
            <person name="Ritari J."/>
            <person name="Douillard F.P."/>
            <person name="Paul Ross R."/>
            <person name="Yang R."/>
            <person name="Briner A.E."/>
            <person name="Felis G.E."/>
            <person name="de Vos W.M."/>
            <person name="Barrangou R."/>
            <person name="Klaenhammer T.R."/>
            <person name="Caufield P.W."/>
            <person name="Cui Y."/>
            <person name="Zhang H."/>
            <person name="O'Toole P.W."/>
        </authorList>
    </citation>
    <scope>NUCLEOTIDE SEQUENCE [LARGE SCALE GENOMIC DNA]</scope>
    <source>
        <strain evidence="2 3">DSM 20444</strain>
    </source>
</reference>
<protein>
    <submittedName>
        <fullName evidence="2">Ribonuclease H</fullName>
    </submittedName>
</protein>
<evidence type="ECO:0000313" key="2">
    <source>
        <dbReference type="EMBL" id="KRN08908.1"/>
    </source>
</evidence>
<evidence type="ECO:0000313" key="3">
    <source>
        <dbReference type="Proteomes" id="UP000050898"/>
    </source>
</evidence>
<dbReference type="Pfam" id="PF13456">
    <property type="entry name" value="RVT_3"/>
    <property type="match status" value="1"/>
</dbReference>
<dbReference type="InterPro" id="IPR012337">
    <property type="entry name" value="RNaseH-like_sf"/>
</dbReference>
<keyword evidence="3" id="KW-1185">Reference proteome</keyword>
<organism evidence="2 3">
    <name type="scientific">Liquorilactobacillus mali KCTC 3596 = DSM 20444</name>
    <dbReference type="NCBI Taxonomy" id="1046596"/>
    <lineage>
        <taxon>Bacteria</taxon>
        <taxon>Bacillati</taxon>
        <taxon>Bacillota</taxon>
        <taxon>Bacilli</taxon>
        <taxon>Lactobacillales</taxon>
        <taxon>Lactobacillaceae</taxon>
        <taxon>Liquorilactobacillus</taxon>
    </lineage>
</organism>
<dbReference type="CDD" id="cd09279">
    <property type="entry name" value="RNase_HI_like"/>
    <property type="match status" value="1"/>
</dbReference>
<dbReference type="SUPFAM" id="SSF53098">
    <property type="entry name" value="Ribonuclease H-like"/>
    <property type="match status" value="1"/>
</dbReference>
<accession>A0A0R2E9F8</accession>
<dbReference type="GO" id="GO:0004523">
    <property type="term" value="F:RNA-DNA hybrid ribonuclease activity"/>
    <property type="evidence" value="ECO:0007669"/>
    <property type="project" value="InterPro"/>
</dbReference>
<proteinExistence type="predicted"/>
<dbReference type="InterPro" id="IPR036397">
    <property type="entry name" value="RNaseH_sf"/>
</dbReference>
<dbReference type="GO" id="GO:0003676">
    <property type="term" value="F:nucleic acid binding"/>
    <property type="evidence" value="ECO:0007669"/>
    <property type="project" value="InterPro"/>
</dbReference>
<dbReference type="Proteomes" id="UP000050898">
    <property type="component" value="Unassembled WGS sequence"/>
</dbReference>
<name>A0A0R2E9F8_9LACO</name>
<sequence length="134" mass="14950">MIKLIKLFTDAATKGNPGTSTAGILIIKDGKQFQYAVSLPDSSNHTAEFLAALTGFQYVEKLFGNTETLMFFSDSRIVTESIDKNYSKKYNDLLMQLAALQAKFPLVITQWIPEKENHGAHTLATQKLHSILKK</sequence>
<evidence type="ECO:0000259" key="1">
    <source>
        <dbReference type="PROSITE" id="PS50879"/>
    </source>
</evidence>
<dbReference type="PATRIC" id="fig|1046596.6.peg.1742"/>